<dbReference type="GO" id="GO:0005525">
    <property type="term" value="F:GTP binding"/>
    <property type="evidence" value="ECO:0007669"/>
    <property type="project" value="InterPro"/>
</dbReference>
<dbReference type="PRINTS" id="PR00195">
    <property type="entry name" value="DYNAMIN"/>
</dbReference>
<dbReference type="InterPro" id="IPR020850">
    <property type="entry name" value="GED_dom"/>
</dbReference>
<dbReference type="SUPFAM" id="SSF52540">
    <property type="entry name" value="P-loop containing nucleoside triphosphate hydrolases"/>
    <property type="match status" value="1"/>
</dbReference>
<dbReference type="InterPro" id="IPR022812">
    <property type="entry name" value="Dynamin"/>
</dbReference>
<dbReference type="OrthoDB" id="415706at2759"/>
<dbReference type="FunFam" id="3.40.50.300:FF:001425">
    <property type="entry name" value="Dynamin GTPase, putative"/>
    <property type="match status" value="1"/>
</dbReference>
<feature type="region of interest" description="Disordered" evidence="4">
    <location>
        <begin position="15"/>
        <end position="42"/>
    </location>
</feature>
<dbReference type="EMBL" id="JH126405">
    <property type="protein sequence ID" value="EGX88434.1"/>
    <property type="molecule type" value="Genomic_DNA"/>
</dbReference>
<dbReference type="SMART" id="SM00053">
    <property type="entry name" value="DYNc"/>
    <property type="match status" value="1"/>
</dbReference>
<dbReference type="InterPro" id="IPR001401">
    <property type="entry name" value="Dynamin_GTPase"/>
</dbReference>
<dbReference type="GO" id="GO:0008017">
    <property type="term" value="F:microtubule binding"/>
    <property type="evidence" value="ECO:0007669"/>
    <property type="project" value="TreeGrafter"/>
</dbReference>
<dbReference type="Pfam" id="PF01031">
    <property type="entry name" value="Dynamin_M"/>
    <property type="match status" value="1"/>
</dbReference>
<keyword evidence="1" id="KW-0547">Nucleotide-binding</keyword>
<dbReference type="Proteomes" id="UP000001610">
    <property type="component" value="Unassembled WGS sequence"/>
</dbReference>
<keyword evidence="2" id="KW-0342">GTP-binding</keyword>
<feature type="domain" description="GED" evidence="5">
    <location>
        <begin position="651"/>
        <end position="738"/>
    </location>
</feature>
<dbReference type="InterPro" id="IPR027417">
    <property type="entry name" value="P-loop_NTPase"/>
</dbReference>
<dbReference type="Gene3D" id="3.40.50.300">
    <property type="entry name" value="P-loop containing nucleotide triphosphate hydrolases"/>
    <property type="match status" value="1"/>
</dbReference>
<dbReference type="GO" id="GO:0048312">
    <property type="term" value="P:intracellular distribution of mitochondria"/>
    <property type="evidence" value="ECO:0007669"/>
    <property type="project" value="TreeGrafter"/>
</dbReference>
<feature type="compositionally biased region" description="Low complexity" evidence="4">
    <location>
        <begin position="24"/>
        <end position="35"/>
    </location>
</feature>
<dbReference type="PROSITE" id="PS51388">
    <property type="entry name" value="GED"/>
    <property type="match status" value="1"/>
</dbReference>
<accession>G3JRP4</accession>
<dbReference type="InterPro" id="IPR045063">
    <property type="entry name" value="Dynamin_N"/>
</dbReference>
<dbReference type="VEuPathDB" id="FungiDB:CCM_08478"/>
<dbReference type="GO" id="GO:0016559">
    <property type="term" value="P:peroxisome fission"/>
    <property type="evidence" value="ECO:0007669"/>
    <property type="project" value="TreeGrafter"/>
</dbReference>
<dbReference type="OMA" id="EIHDILW"/>
<dbReference type="GO" id="GO:0005874">
    <property type="term" value="C:microtubule"/>
    <property type="evidence" value="ECO:0007669"/>
    <property type="project" value="TreeGrafter"/>
</dbReference>
<dbReference type="PANTHER" id="PTHR11566:SF215">
    <property type="entry name" value="DYNAMIN GTPASE"/>
    <property type="match status" value="1"/>
</dbReference>
<dbReference type="InParanoid" id="G3JRP4"/>
<dbReference type="GO" id="GO:0000266">
    <property type="term" value="P:mitochondrial fission"/>
    <property type="evidence" value="ECO:0007669"/>
    <property type="project" value="TreeGrafter"/>
</dbReference>
<dbReference type="GO" id="GO:0003924">
    <property type="term" value="F:GTPase activity"/>
    <property type="evidence" value="ECO:0007669"/>
    <property type="project" value="InterPro"/>
</dbReference>
<dbReference type="KEGG" id="cmt:CCM_08478"/>
<name>G3JRP4_CORMM</name>
<dbReference type="Pfam" id="PF00350">
    <property type="entry name" value="Dynamin_N"/>
    <property type="match status" value="1"/>
</dbReference>
<dbReference type="eggNOG" id="KOG0446">
    <property type="taxonomic scope" value="Eukaryota"/>
</dbReference>
<dbReference type="GO" id="GO:0016020">
    <property type="term" value="C:membrane"/>
    <property type="evidence" value="ECO:0007669"/>
    <property type="project" value="TreeGrafter"/>
</dbReference>
<keyword evidence="3" id="KW-0175">Coiled coil</keyword>
<dbReference type="PANTHER" id="PTHR11566">
    <property type="entry name" value="DYNAMIN"/>
    <property type="match status" value="1"/>
</dbReference>
<dbReference type="GO" id="GO:0005739">
    <property type="term" value="C:mitochondrion"/>
    <property type="evidence" value="ECO:0007669"/>
    <property type="project" value="TreeGrafter"/>
</dbReference>
<evidence type="ECO:0000256" key="2">
    <source>
        <dbReference type="ARBA" id="ARBA00023134"/>
    </source>
</evidence>
<evidence type="ECO:0000259" key="6">
    <source>
        <dbReference type="PROSITE" id="PS51718"/>
    </source>
</evidence>
<sequence>MLTFLNRWMKIIAPNRPKSRSTRASSPAKMSAPASDVPSTHLTSPARLRKIDLLRDKNIGKYFPIPQLVAVGDQSSGKSSLLESLTGIPFPRGQELCTRYATQITHRRESESFITVSIIPGPGASANEKATLEKFHISVSTTAELHDQLPTILDQVNELMGIRTPNNPNGTKTFSEDVLKIEKCGPNEDYLTVIDVPGIFRITTDNVTTEADKAMVRNMVENYIRDDQTIILAVLPCNVDIVTQEILALAARYDPTGQRTLGILTKPDLVSERSAQSVVCSLVRGEKRPLNLGYHLVRSRGGDDDGNALGDDERDVLFKFEPWSALPSDRLGVVALRQRLQHLLGDLTDKAFPKLRSEARQMLHKAQEELNNLGQSRQSIQDQQQFLADIASEFQSLVRAALSADYSSHPVFDQDKFRLITKVLNATDDFKADFNMSAHTYEFFKPNEEEYDEDRPKFAHEEMSLDNFPDLDSVIVREHVDRPPERGIMNWIRGLHHRSRGTELISFNPTLFATALRQQTSTWEARAEYYVSRVIYMIHDFIVSAIEEVCSDKKVRDELMSQILEGTLARYQAGLVQARFLVGVERDGHPYTLNEFFRTKLADLQSSRMETELSDKIRRVSFGNEGDRVGVISFKDVQVTLRDKDGGKYIAEEVHDLIKSYYEVARDRFIDNVYLQSITHSLISGANSPLALFSGRWVLALEPERLDAIAGESFQSREQRTRLNQRIKDLTEAVAILR</sequence>
<organism evidence="7 8">
    <name type="scientific">Cordyceps militaris (strain CM01)</name>
    <name type="common">Caterpillar fungus</name>
    <dbReference type="NCBI Taxonomy" id="983644"/>
    <lineage>
        <taxon>Eukaryota</taxon>
        <taxon>Fungi</taxon>
        <taxon>Dikarya</taxon>
        <taxon>Ascomycota</taxon>
        <taxon>Pezizomycotina</taxon>
        <taxon>Sordariomycetes</taxon>
        <taxon>Hypocreomycetidae</taxon>
        <taxon>Hypocreales</taxon>
        <taxon>Cordycipitaceae</taxon>
        <taxon>Cordyceps</taxon>
    </lineage>
</organism>
<dbReference type="PROSITE" id="PS51718">
    <property type="entry name" value="G_DYNAMIN_2"/>
    <property type="match status" value="1"/>
</dbReference>
<protein>
    <submittedName>
        <fullName evidence="7">Interferon-induced GTP-binding protein Mx2</fullName>
    </submittedName>
</protein>
<evidence type="ECO:0000256" key="4">
    <source>
        <dbReference type="SAM" id="MobiDB-lite"/>
    </source>
</evidence>
<evidence type="ECO:0000259" key="5">
    <source>
        <dbReference type="PROSITE" id="PS51388"/>
    </source>
</evidence>
<dbReference type="InterPro" id="IPR030381">
    <property type="entry name" value="G_DYNAMIN_dom"/>
</dbReference>
<keyword evidence="8" id="KW-1185">Reference proteome</keyword>
<feature type="domain" description="Dynamin-type G" evidence="6">
    <location>
        <begin position="62"/>
        <end position="353"/>
    </location>
</feature>
<evidence type="ECO:0000313" key="7">
    <source>
        <dbReference type="EMBL" id="EGX88434.1"/>
    </source>
</evidence>
<dbReference type="CDD" id="cd08771">
    <property type="entry name" value="DLP_1"/>
    <property type="match status" value="1"/>
</dbReference>
<reference evidence="7 8" key="1">
    <citation type="journal article" date="2011" name="Genome Biol.">
        <title>Genome sequence of the insect pathogenic fungus Cordyceps militaris, a valued traditional Chinese medicine.</title>
        <authorList>
            <person name="Zheng P."/>
            <person name="Xia Y."/>
            <person name="Xiao G."/>
            <person name="Xiong C."/>
            <person name="Hu X."/>
            <person name="Zhang S."/>
            <person name="Zheng H."/>
            <person name="Huang Y."/>
            <person name="Zhou Y."/>
            <person name="Wang S."/>
            <person name="Zhao G.P."/>
            <person name="Liu X."/>
            <person name="St Leger R.J."/>
            <person name="Wang C."/>
        </authorList>
    </citation>
    <scope>NUCLEOTIDE SEQUENCE [LARGE SCALE GENOMIC DNA]</scope>
    <source>
        <strain evidence="7 8">CM01</strain>
    </source>
</reference>
<evidence type="ECO:0000256" key="1">
    <source>
        <dbReference type="ARBA" id="ARBA00022741"/>
    </source>
</evidence>
<dbReference type="InterPro" id="IPR000375">
    <property type="entry name" value="Dynamin_stalk"/>
</dbReference>
<evidence type="ECO:0000256" key="3">
    <source>
        <dbReference type="SAM" id="Coils"/>
    </source>
</evidence>
<feature type="coiled-coil region" evidence="3">
    <location>
        <begin position="356"/>
        <end position="383"/>
    </location>
</feature>
<dbReference type="RefSeq" id="XP_006673679.1">
    <property type="nucleotide sequence ID" value="XM_006673616.1"/>
</dbReference>
<dbReference type="GO" id="GO:0006897">
    <property type="term" value="P:endocytosis"/>
    <property type="evidence" value="ECO:0007669"/>
    <property type="project" value="TreeGrafter"/>
</dbReference>
<proteinExistence type="predicted"/>
<dbReference type="HOGENOM" id="CLU_008964_7_2_1"/>
<dbReference type="AlphaFoldDB" id="G3JRP4"/>
<dbReference type="STRING" id="983644.G3JRP4"/>
<gene>
    <name evidence="7" type="ORF">CCM_08478</name>
</gene>
<dbReference type="GeneID" id="18170485"/>
<evidence type="ECO:0000313" key="8">
    <source>
        <dbReference type="Proteomes" id="UP000001610"/>
    </source>
</evidence>